<dbReference type="InterPro" id="IPR050245">
    <property type="entry name" value="PrsA_foldase"/>
</dbReference>
<keyword evidence="12" id="KW-1185">Reference proteome</keyword>
<comment type="catalytic activity">
    <reaction evidence="1">
        <text>[protein]-peptidylproline (omega=180) = [protein]-peptidylproline (omega=0)</text>
        <dbReference type="Rhea" id="RHEA:16237"/>
        <dbReference type="Rhea" id="RHEA-COMP:10747"/>
        <dbReference type="Rhea" id="RHEA-COMP:10748"/>
        <dbReference type="ChEBI" id="CHEBI:83833"/>
        <dbReference type="ChEBI" id="CHEBI:83834"/>
        <dbReference type="EC" id="5.2.1.8"/>
    </reaction>
</comment>
<evidence type="ECO:0000256" key="5">
    <source>
        <dbReference type="ARBA" id="ARBA00023110"/>
    </source>
</evidence>
<dbReference type="InterPro" id="IPR023058">
    <property type="entry name" value="PPIase_PpiC_CS"/>
</dbReference>
<dbReference type="Gene3D" id="1.10.8.1040">
    <property type="match status" value="1"/>
</dbReference>
<dbReference type="Pfam" id="PF00639">
    <property type="entry name" value="Rotamase"/>
    <property type="match status" value="1"/>
</dbReference>
<keyword evidence="8 11" id="KW-0413">Isomerase</keyword>
<sequence>MMKYLTKLAAVSAFALSAVAANAQDVDPNTVVATVNGTEITLGHMIITRAQLPQQYAQLPADVLYDGILEQLIQQQLLADELTDVPARALIALENEERSIKAGERIAAISADLVTDEAIQAAYDEMFADVTPAQEYNASHILVETEEEAVAVQDRANAGEDFAELAMELSTGPSGPNGGSLGWFGQGMMVQPFEAAVMEMEAGEVSGPVQTQFGWHIIKLNEVRDQALPSLEELRPEIAGQIEETVVTEYLTSLEEGADITRIEAGTIDPEALSNIDLLEQ</sequence>
<dbReference type="InterPro" id="IPR000297">
    <property type="entry name" value="PPIase_PpiC"/>
</dbReference>
<dbReference type="PROSITE" id="PS50198">
    <property type="entry name" value="PPIC_PPIASE_2"/>
    <property type="match status" value="1"/>
</dbReference>
<dbReference type="PROSITE" id="PS01096">
    <property type="entry name" value="PPIC_PPIASE_1"/>
    <property type="match status" value="1"/>
</dbReference>
<dbReference type="InterPro" id="IPR027304">
    <property type="entry name" value="Trigger_fact/SurA_dom_sf"/>
</dbReference>
<evidence type="ECO:0000313" key="11">
    <source>
        <dbReference type="EMBL" id="OUD09654.1"/>
    </source>
</evidence>
<evidence type="ECO:0000256" key="7">
    <source>
        <dbReference type="ARBA" id="ARBA00031484"/>
    </source>
</evidence>
<evidence type="ECO:0000256" key="3">
    <source>
        <dbReference type="ARBA" id="ARBA00013194"/>
    </source>
</evidence>
<dbReference type="SUPFAM" id="SSF109998">
    <property type="entry name" value="Triger factor/SurA peptide-binding domain-like"/>
    <property type="match status" value="1"/>
</dbReference>
<comment type="caution">
    <text evidence="11">The sequence shown here is derived from an EMBL/GenBank/DDBJ whole genome shotgun (WGS) entry which is preliminary data.</text>
</comment>
<evidence type="ECO:0000259" key="10">
    <source>
        <dbReference type="PROSITE" id="PS50198"/>
    </source>
</evidence>
<evidence type="ECO:0000256" key="9">
    <source>
        <dbReference type="SAM" id="SignalP"/>
    </source>
</evidence>
<dbReference type="PANTHER" id="PTHR47245:SF2">
    <property type="entry name" value="PEPTIDYL-PROLYL CIS-TRANS ISOMERASE HP_0175-RELATED"/>
    <property type="match status" value="1"/>
</dbReference>
<evidence type="ECO:0000256" key="4">
    <source>
        <dbReference type="ARBA" id="ARBA00018370"/>
    </source>
</evidence>
<dbReference type="GO" id="GO:0003755">
    <property type="term" value="F:peptidyl-prolyl cis-trans isomerase activity"/>
    <property type="evidence" value="ECO:0007669"/>
    <property type="project" value="UniProtKB-KW"/>
</dbReference>
<keyword evidence="9" id="KW-0732">Signal</keyword>
<evidence type="ECO:0000256" key="2">
    <source>
        <dbReference type="ARBA" id="ARBA00007656"/>
    </source>
</evidence>
<evidence type="ECO:0000313" key="12">
    <source>
        <dbReference type="Proteomes" id="UP000194664"/>
    </source>
</evidence>
<evidence type="ECO:0000256" key="6">
    <source>
        <dbReference type="ARBA" id="ARBA00030642"/>
    </source>
</evidence>
<reference evidence="11 12" key="1">
    <citation type="submission" date="2016-12" db="EMBL/GenBank/DDBJ databases">
        <title>The draft genome sequence of HSLHS2.</title>
        <authorList>
            <person name="Hu D."/>
            <person name="Wang L."/>
            <person name="Shao Z."/>
        </authorList>
    </citation>
    <scope>NUCLEOTIDE SEQUENCE [LARGE SCALE GENOMIC DNA]</scope>
    <source>
        <strain evidence="11">MCCC 1A06712</strain>
    </source>
</reference>
<accession>A0A251X015</accession>
<dbReference type="AlphaFoldDB" id="A0A251X015"/>
<organism evidence="11 12">
    <name type="scientific">Marivivens niveibacter</name>
    <dbReference type="NCBI Taxonomy" id="1930667"/>
    <lineage>
        <taxon>Bacteria</taxon>
        <taxon>Pseudomonadati</taxon>
        <taxon>Pseudomonadota</taxon>
        <taxon>Alphaproteobacteria</taxon>
        <taxon>Rhodobacterales</taxon>
        <taxon>Paracoccaceae</taxon>
        <taxon>Marivivens group</taxon>
        <taxon>Marivivens</taxon>
    </lineage>
</organism>
<proteinExistence type="inferred from homology"/>
<dbReference type="PANTHER" id="PTHR47245">
    <property type="entry name" value="PEPTIDYLPROLYL ISOMERASE"/>
    <property type="match status" value="1"/>
</dbReference>
<dbReference type="EC" id="5.2.1.8" evidence="3"/>
<dbReference type="Gene3D" id="3.10.50.40">
    <property type="match status" value="1"/>
</dbReference>
<feature type="chain" id="PRO_5013327184" description="Parvulin-like PPIase" evidence="9">
    <location>
        <begin position="24"/>
        <end position="281"/>
    </location>
</feature>
<keyword evidence="5 8" id="KW-0697">Rotamase</keyword>
<dbReference type="SUPFAM" id="SSF54534">
    <property type="entry name" value="FKBP-like"/>
    <property type="match status" value="1"/>
</dbReference>
<feature type="domain" description="PpiC" evidence="10">
    <location>
        <begin position="133"/>
        <end position="222"/>
    </location>
</feature>
<feature type="signal peptide" evidence="9">
    <location>
        <begin position="1"/>
        <end position="23"/>
    </location>
</feature>
<comment type="similarity">
    <text evidence="2">Belongs to the PpiC/parvulin rotamase family.</text>
</comment>
<protein>
    <recommendedName>
        <fullName evidence="4">Parvulin-like PPIase</fullName>
        <ecNumber evidence="3">5.2.1.8</ecNumber>
    </recommendedName>
    <alternativeName>
        <fullName evidence="6">Peptidyl-prolyl cis-trans isomerase plp</fullName>
    </alternativeName>
    <alternativeName>
        <fullName evidence="7">Rotamase plp</fullName>
    </alternativeName>
</protein>
<name>A0A251X015_9RHOB</name>
<dbReference type="InterPro" id="IPR046357">
    <property type="entry name" value="PPIase_dom_sf"/>
</dbReference>
<evidence type="ECO:0000256" key="1">
    <source>
        <dbReference type="ARBA" id="ARBA00000971"/>
    </source>
</evidence>
<gene>
    <name evidence="11" type="ORF">BVC71_07405</name>
</gene>
<evidence type="ECO:0000256" key="8">
    <source>
        <dbReference type="PROSITE-ProRule" id="PRU00278"/>
    </source>
</evidence>
<dbReference type="Proteomes" id="UP000194664">
    <property type="component" value="Unassembled WGS sequence"/>
</dbReference>
<dbReference type="EMBL" id="MSPP01000002">
    <property type="protein sequence ID" value="OUD09654.1"/>
    <property type="molecule type" value="Genomic_DNA"/>
</dbReference>